<dbReference type="Proteomes" id="UP001479436">
    <property type="component" value="Unassembled WGS sequence"/>
</dbReference>
<evidence type="ECO:0000256" key="4">
    <source>
        <dbReference type="ARBA" id="ARBA00022777"/>
    </source>
</evidence>
<dbReference type="GO" id="GO:0016301">
    <property type="term" value="F:kinase activity"/>
    <property type="evidence" value="ECO:0007669"/>
    <property type="project" value="UniProtKB-KW"/>
</dbReference>
<dbReference type="InterPro" id="IPR000719">
    <property type="entry name" value="Prot_kinase_dom"/>
</dbReference>
<dbReference type="Gene3D" id="1.10.510.10">
    <property type="entry name" value="Transferase(Phosphotransferase) domain 1"/>
    <property type="match status" value="1"/>
</dbReference>
<keyword evidence="2" id="KW-0808">Transferase</keyword>
<keyword evidence="3 6" id="KW-0547">Nucleotide-binding</keyword>
<dbReference type="SMART" id="SM00220">
    <property type="entry name" value="S_TKc"/>
    <property type="match status" value="1"/>
</dbReference>
<sequence length="552" mass="61718">MPSNQVGKVIQDGTVKYQLIDIIGHGTYGSIYLGRRCTPPHTLYAVKCLPKHASGSRQANIQKQEIAIHTSLGRHPNIVSLEFVFETKEYVYIGMEYCEGGDLYEAITTCKGPGFGGSSLKRSALIKQAFLHVLRAVEYCHSKEVYHRDIKPENILLSGNGLLKLADFGLATTDQISNEFGCGSSFYMSPESQALNVKKFNSSAYSNYSPAASDVWALGIILINLCFGRNPWKQATLSDSTFAAYFRDQTVLLEMFPLTQEGANILYQTLEVNPKRRCSLKKLISMVKSVSSFLENESEETSNHVPQHNSNGEDHTTESVCISIDPIDYLTVDIIESSNSTHLETNINIHTWEDSVKASTPINPKSRIESKKFLTNNSSKSTFSPLKGKNSPNSDVSYSNCSTPSRSDSHTSWSSIATDPEYPSPTIFVEQDCEDESIFKRVSTEGLHLLGKSTGNELRKASREVVEYHHNPSPRYSPWYHLRKSEYVRLTPKERQPACRQKIRVQNIGENAASEDSYQFNEFEDRYDNVGSMFGLIPSDKSSRTGCCFCLG</sequence>
<dbReference type="InterPro" id="IPR017441">
    <property type="entry name" value="Protein_kinase_ATP_BS"/>
</dbReference>
<dbReference type="PROSITE" id="PS00108">
    <property type="entry name" value="PROTEIN_KINASE_ST"/>
    <property type="match status" value="1"/>
</dbReference>
<dbReference type="PROSITE" id="PS50011">
    <property type="entry name" value="PROTEIN_KINASE_DOM"/>
    <property type="match status" value="1"/>
</dbReference>
<dbReference type="EMBL" id="JASJQH010000029">
    <property type="protein sequence ID" value="KAK9768209.1"/>
    <property type="molecule type" value="Genomic_DNA"/>
</dbReference>
<protein>
    <recommendedName>
        <fullName evidence="1">non-specific serine/threonine protein kinase</fullName>
        <ecNumber evidence="1">2.7.11.1</ecNumber>
    </recommendedName>
</protein>
<name>A0ABR2X370_9FUNG</name>
<dbReference type="InterPro" id="IPR011009">
    <property type="entry name" value="Kinase-like_dom_sf"/>
</dbReference>
<comment type="caution">
    <text evidence="9">The sequence shown here is derived from an EMBL/GenBank/DDBJ whole genome shotgun (WGS) entry which is preliminary data.</text>
</comment>
<dbReference type="PANTHER" id="PTHR24348:SF22">
    <property type="entry name" value="NON-SPECIFIC SERINE_THREONINE PROTEIN KINASE"/>
    <property type="match status" value="1"/>
</dbReference>
<organism evidence="9 10">
    <name type="scientific">Basidiobolus ranarum</name>
    <dbReference type="NCBI Taxonomy" id="34480"/>
    <lineage>
        <taxon>Eukaryota</taxon>
        <taxon>Fungi</taxon>
        <taxon>Fungi incertae sedis</taxon>
        <taxon>Zoopagomycota</taxon>
        <taxon>Entomophthoromycotina</taxon>
        <taxon>Basidiobolomycetes</taxon>
        <taxon>Basidiobolales</taxon>
        <taxon>Basidiobolaceae</taxon>
        <taxon>Basidiobolus</taxon>
    </lineage>
</organism>
<evidence type="ECO:0000256" key="1">
    <source>
        <dbReference type="ARBA" id="ARBA00012513"/>
    </source>
</evidence>
<dbReference type="EC" id="2.7.11.1" evidence="1"/>
<feature type="region of interest" description="Disordered" evidence="7">
    <location>
        <begin position="379"/>
        <end position="416"/>
    </location>
</feature>
<feature type="domain" description="Protein kinase" evidence="8">
    <location>
        <begin position="17"/>
        <end position="294"/>
    </location>
</feature>
<keyword evidence="10" id="KW-1185">Reference proteome</keyword>
<dbReference type="PROSITE" id="PS00107">
    <property type="entry name" value="PROTEIN_KINASE_ATP"/>
    <property type="match status" value="1"/>
</dbReference>
<dbReference type="PANTHER" id="PTHR24348">
    <property type="entry name" value="SERINE/THREONINE-PROTEIN KINASE UNC-51-RELATED"/>
    <property type="match status" value="1"/>
</dbReference>
<feature type="binding site" evidence="6">
    <location>
        <position position="47"/>
    </location>
    <ligand>
        <name>ATP</name>
        <dbReference type="ChEBI" id="CHEBI:30616"/>
    </ligand>
</feature>
<evidence type="ECO:0000256" key="7">
    <source>
        <dbReference type="SAM" id="MobiDB-lite"/>
    </source>
</evidence>
<reference evidence="9 10" key="1">
    <citation type="submission" date="2023-04" db="EMBL/GenBank/DDBJ databases">
        <title>Genome of Basidiobolus ranarum AG-B5.</title>
        <authorList>
            <person name="Stajich J.E."/>
            <person name="Carter-House D."/>
            <person name="Gryganskyi A."/>
        </authorList>
    </citation>
    <scope>NUCLEOTIDE SEQUENCE [LARGE SCALE GENOMIC DNA]</scope>
    <source>
        <strain evidence="9 10">AG-B5</strain>
    </source>
</reference>
<evidence type="ECO:0000256" key="3">
    <source>
        <dbReference type="ARBA" id="ARBA00022741"/>
    </source>
</evidence>
<keyword evidence="4 9" id="KW-0418">Kinase</keyword>
<dbReference type="Pfam" id="PF00069">
    <property type="entry name" value="Pkinase"/>
    <property type="match status" value="1"/>
</dbReference>
<evidence type="ECO:0000259" key="8">
    <source>
        <dbReference type="PROSITE" id="PS50011"/>
    </source>
</evidence>
<keyword evidence="5 6" id="KW-0067">ATP-binding</keyword>
<evidence type="ECO:0000313" key="9">
    <source>
        <dbReference type="EMBL" id="KAK9768209.1"/>
    </source>
</evidence>
<evidence type="ECO:0000256" key="2">
    <source>
        <dbReference type="ARBA" id="ARBA00022679"/>
    </source>
</evidence>
<evidence type="ECO:0000256" key="5">
    <source>
        <dbReference type="ARBA" id="ARBA00022840"/>
    </source>
</evidence>
<feature type="region of interest" description="Disordered" evidence="7">
    <location>
        <begin position="297"/>
        <end position="316"/>
    </location>
</feature>
<proteinExistence type="predicted"/>
<dbReference type="InterPro" id="IPR045269">
    <property type="entry name" value="Atg1-like"/>
</dbReference>
<accession>A0ABR2X370</accession>
<dbReference type="SUPFAM" id="SSF56112">
    <property type="entry name" value="Protein kinase-like (PK-like)"/>
    <property type="match status" value="1"/>
</dbReference>
<gene>
    <name evidence="9" type="primary">TPK2_3</name>
    <name evidence="9" type="ORF">K7432_001345</name>
</gene>
<evidence type="ECO:0000256" key="6">
    <source>
        <dbReference type="PROSITE-ProRule" id="PRU10141"/>
    </source>
</evidence>
<dbReference type="InterPro" id="IPR008271">
    <property type="entry name" value="Ser/Thr_kinase_AS"/>
</dbReference>
<evidence type="ECO:0000313" key="10">
    <source>
        <dbReference type="Proteomes" id="UP001479436"/>
    </source>
</evidence>